<organism evidence="1 2">
    <name type="scientific">Paradevosia shaoguanensis</name>
    <dbReference type="NCBI Taxonomy" id="1335043"/>
    <lineage>
        <taxon>Bacteria</taxon>
        <taxon>Pseudomonadati</taxon>
        <taxon>Pseudomonadota</taxon>
        <taxon>Alphaproteobacteria</taxon>
        <taxon>Hyphomicrobiales</taxon>
        <taxon>Devosiaceae</taxon>
        <taxon>Paradevosia</taxon>
    </lineage>
</organism>
<proteinExistence type="predicted"/>
<evidence type="ECO:0000313" key="1">
    <source>
        <dbReference type="EMBL" id="MCI0129194.1"/>
    </source>
</evidence>
<keyword evidence="2" id="KW-1185">Reference proteome</keyword>
<comment type="caution">
    <text evidence="1">The sequence shown here is derived from an EMBL/GenBank/DDBJ whole genome shotgun (WGS) entry which is preliminary data.</text>
</comment>
<accession>A0AA41UF57</accession>
<evidence type="ECO:0000313" key="2">
    <source>
        <dbReference type="Proteomes" id="UP001156140"/>
    </source>
</evidence>
<protein>
    <submittedName>
        <fullName evidence="1">DUF3800 domain-containing protein</fullName>
    </submittedName>
</protein>
<dbReference type="RefSeq" id="WP_281737138.1">
    <property type="nucleotide sequence ID" value="NZ_JAKETQ010000004.1"/>
</dbReference>
<name>A0AA41UF57_9HYPH</name>
<dbReference type="Proteomes" id="UP001156140">
    <property type="component" value="Unassembled WGS sequence"/>
</dbReference>
<reference evidence="1" key="1">
    <citation type="submission" date="2022-03" db="EMBL/GenBank/DDBJ databases">
        <title>The complete genome sequence of a Methyloterrigena soli.</title>
        <authorList>
            <person name="Zi Z."/>
        </authorList>
    </citation>
    <scope>NUCLEOTIDE SEQUENCE</scope>
    <source>
        <strain evidence="1">M48</strain>
    </source>
</reference>
<gene>
    <name evidence="1" type="ORF">ML536_20365</name>
</gene>
<dbReference type="InterPro" id="IPR024524">
    <property type="entry name" value="DUF3800"/>
</dbReference>
<dbReference type="Pfam" id="PF12686">
    <property type="entry name" value="DUF3800"/>
    <property type="match status" value="1"/>
</dbReference>
<sequence>MFIDDTGNVHTRTSNHPQSRFAGVVGVIFEMDYLHSTFEPSFEKLKAKHFGLRDDGKTHVLHLRRMKKAEGPFAQLGNADFRQQWEEACMRMYTLAAYTVITVCVDKVAFYAAHPDWQGSIYRLLVGNAIERYFYYLRSRNGTGDVLTEATNSDLDRDIKSLYRHFYEAGTDHIPSFRLKTRLSSNEIKIKPKTDNLAGLQLADMLAATCFSHCRRIYAEGPTFDTFAMSVAELIEGHKFYRDHNGNPHSYGRVWRP</sequence>
<dbReference type="EMBL" id="JALAZD010000004">
    <property type="protein sequence ID" value="MCI0129194.1"/>
    <property type="molecule type" value="Genomic_DNA"/>
</dbReference>
<dbReference type="AlphaFoldDB" id="A0AA41UF57"/>